<dbReference type="Proteomes" id="UP000633448">
    <property type="component" value="Unassembled WGS sequence"/>
</dbReference>
<dbReference type="AlphaFoldDB" id="A0A851G0N8"/>
<dbReference type="SMART" id="SM00248">
    <property type="entry name" value="ANK"/>
    <property type="match status" value="4"/>
</dbReference>
<dbReference type="EMBL" id="WEKX01029589">
    <property type="protein sequence ID" value="NWI98084.1"/>
    <property type="molecule type" value="Genomic_DNA"/>
</dbReference>
<organism evidence="6 7">
    <name type="scientific">Pitta sordida</name>
    <name type="common">Hooded pitta</name>
    <dbReference type="NCBI Taxonomy" id="9163"/>
    <lineage>
        <taxon>Eukaryota</taxon>
        <taxon>Metazoa</taxon>
        <taxon>Chordata</taxon>
        <taxon>Craniata</taxon>
        <taxon>Vertebrata</taxon>
        <taxon>Euteleostomi</taxon>
        <taxon>Archelosauria</taxon>
        <taxon>Archosauria</taxon>
        <taxon>Dinosauria</taxon>
        <taxon>Saurischia</taxon>
        <taxon>Theropoda</taxon>
        <taxon>Coelurosauria</taxon>
        <taxon>Aves</taxon>
        <taxon>Neognathae</taxon>
        <taxon>Neoaves</taxon>
        <taxon>Telluraves</taxon>
        <taxon>Australaves</taxon>
        <taxon>Passeriformes</taxon>
        <taxon>Pittidae</taxon>
        <taxon>Pitta</taxon>
    </lineage>
</organism>
<dbReference type="PANTHER" id="PTHR24156">
    <property type="entry name" value="ANK_REP_REGION DOMAIN-CONTAINING PROTEIN"/>
    <property type="match status" value="1"/>
</dbReference>
<keyword evidence="3 4" id="KW-0040">ANK repeat</keyword>
<evidence type="ECO:0000256" key="5">
    <source>
        <dbReference type="SAM" id="MobiDB-lite"/>
    </source>
</evidence>
<dbReference type="PANTHER" id="PTHR24156:SF1">
    <property type="entry name" value="ANKYRIN REPEAT DOMAIN-CONTAINING PROTEIN 34B"/>
    <property type="match status" value="1"/>
</dbReference>
<dbReference type="PROSITE" id="PS50088">
    <property type="entry name" value="ANK_REPEAT"/>
    <property type="match status" value="1"/>
</dbReference>
<evidence type="ECO:0000256" key="4">
    <source>
        <dbReference type="PROSITE-ProRule" id="PRU00023"/>
    </source>
</evidence>
<feature type="region of interest" description="Disordered" evidence="5">
    <location>
        <begin position="158"/>
        <end position="204"/>
    </location>
</feature>
<feature type="repeat" description="ANK" evidence="4">
    <location>
        <begin position="38"/>
        <end position="78"/>
    </location>
</feature>
<dbReference type="PROSITE" id="PS50297">
    <property type="entry name" value="ANK_REP_REGION"/>
    <property type="match status" value="1"/>
</dbReference>
<reference evidence="6" key="1">
    <citation type="submission" date="2019-10" db="EMBL/GenBank/DDBJ databases">
        <title>Bird 10,000 Genomes (B10K) Project - Family phase.</title>
        <authorList>
            <person name="Zhang G."/>
        </authorList>
    </citation>
    <scope>NUCLEOTIDE SEQUENCE</scope>
    <source>
        <strain evidence="6">B10K-DU-002-53</strain>
        <tissue evidence="6">Muscle</tissue>
    </source>
</reference>
<gene>
    <name evidence="6" type="primary">Ankrd34b</name>
    <name evidence="6" type="ORF">PITSOR_R05621</name>
</gene>
<evidence type="ECO:0000313" key="6">
    <source>
        <dbReference type="EMBL" id="NWI98084.1"/>
    </source>
</evidence>
<dbReference type="InterPro" id="IPR036770">
    <property type="entry name" value="Ankyrin_rpt-contain_sf"/>
</dbReference>
<dbReference type="Pfam" id="PF12796">
    <property type="entry name" value="Ank_2"/>
    <property type="match status" value="1"/>
</dbReference>
<evidence type="ECO:0000256" key="3">
    <source>
        <dbReference type="ARBA" id="ARBA00023043"/>
    </source>
</evidence>
<sequence length="450" mass="48272">MEVPPEGYSLIRAVYHRRLRLARLLIDGGAYVNESNSRGETPLMVACMTEHADLQSASKARMVKYLLDNKADPNIQDKSGKTALIHACLGRAGPEVVSLLLTGGADPSLPDHANRSALVYAINSADRDTLQVLLGACQARGKEVIIITLDNSMPGRQETRQYLNVPPPELGQAPEPLLGSREQSPTPKEDSSSPTVPPPDTGLARAQLGVTHCEPWMKCCPAVFHQRKIASSAELQDVTLAEQLSWKAEGIVLPKRVDSSPQSVDGKGAAARALETSEQTGPRKPSPDKRNYQTPFVAEKHNPSVIPMGRSVNLGQTSFLSNLGGVVRNRNTSHGSDDSQFTAGAAGDSKSATAKKESLSPPHLPSSREALEKMPPVTPKGRNPAFPEQQGSVWDQARPGFLPPLNVSPHPAVSAINTVSGMVSCGQTQLVPAAPTFPRVPKNPNLLRRR</sequence>
<dbReference type="InterPro" id="IPR042637">
    <property type="entry name" value="AN34A/B/C"/>
</dbReference>
<feature type="region of interest" description="Disordered" evidence="5">
    <location>
        <begin position="330"/>
        <end position="385"/>
    </location>
</feature>
<evidence type="ECO:0000256" key="1">
    <source>
        <dbReference type="ARBA" id="ARBA00010029"/>
    </source>
</evidence>
<accession>A0A851G0N8</accession>
<comment type="similarity">
    <text evidence="1">Belongs to the ANKRD34 family.</text>
</comment>
<feature type="region of interest" description="Disordered" evidence="5">
    <location>
        <begin position="257"/>
        <end position="308"/>
    </location>
</feature>
<dbReference type="Gene3D" id="1.25.40.20">
    <property type="entry name" value="Ankyrin repeat-containing domain"/>
    <property type="match status" value="1"/>
</dbReference>
<keyword evidence="2" id="KW-0677">Repeat</keyword>
<protein>
    <submittedName>
        <fullName evidence="6">AN34B protein</fullName>
    </submittedName>
</protein>
<comment type="caution">
    <text evidence="6">The sequence shown here is derived from an EMBL/GenBank/DDBJ whole genome shotgun (WGS) entry which is preliminary data.</text>
</comment>
<dbReference type="OrthoDB" id="539213at2759"/>
<proteinExistence type="inferred from homology"/>
<evidence type="ECO:0000313" key="7">
    <source>
        <dbReference type="Proteomes" id="UP000633448"/>
    </source>
</evidence>
<feature type="non-terminal residue" evidence="6">
    <location>
        <position position="450"/>
    </location>
</feature>
<dbReference type="InterPro" id="IPR002110">
    <property type="entry name" value="Ankyrin_rpt"/>
</dbReference>
<evidence type="ECO:0000256" key="2">
    <source>
        <dbReference type="ARBA" id="ARBA00022737"/>
    </source>
</evidence>
<feature type="compositionally biased region" description="Polar residues" evidence="5">
    <location>
        <begin position="330"/>
        <end position="342"/>
    </location>
</feature>
<dbReference type="SUPFAM" id="SSF48403">
    <property type="entry name" value="Ankyrin repeat"/>
    <property type="match status" value="1"/>
</dbReference>
<feature type="non-terminal residue" evidence="6">
    <location>
        <position position="1"/>
    </location>
</feature>
<name>A0A851G0N8_PITSO</name>
<keyword evidence="7" id="KW-1185">Reference proteome</keyword>